<feature type="transmembrane region" description="Helical" evidence="6">
    <location>
        <begin position="66"/>
        <end position="92"/>
    </location>
</feature>
<sequence>DTLYAAAALLGGTALAYAIQPVLGPMRWTAAAVLIALALHMLLRVRKTPDPPDGKRPALNSLGTPLRAYLGFLGMTLLNPWAIIYFAALALIHRHDGELTTMLAFTAGVFIASLTWQLFLALGGNVLGRVIASPRGRLVTTTLSSLIIVVLATVMVAAPPK</sequence>
<dbReference type="Proteomes" id="UP001597083">
    <property type="component" value="Unassembled WGS sequence"/>
</dbReference>
<gene>
    <name evidence="7" type="ORF">ACFQ07_28780</name>
</gene>
<feature type="transmembrane region" description="Helical" evidence="6">
    <location>
        <begin position="104"/>
        <end position="126"/>
    </location>
</feature>
<keyword evidence="2" id="KW-1003">Cell membrane</keyword>
<evidence type="ECO:0000256" key="3">
    <source>
        <dbReference type="ARBA" id="ARBA00022692"/>
    </source>
</evidence>
<comment type="caution">
    <text evidence="7">The sequence shown here is derived from an EMBL/GenBank/DDBJ whole genome shotgun (WGS) entry which is preliminary data.</text>
</comment>
<name>A0ABW3CQK8_9ACTN</name>
<organism evidence="7 8">
    <name type="scientific">Actinomadura adrarensis</name>
    <dbReference type="NCBI Taxonomy" id="1819600"/>
    <lineage>
        <taxon>Bacteria</taxon>
        <taxon>Bacillati</taxon>
        <taxon>Actinomycetota</taxon>
        <taxon>Actinomycetes</taxon>
        <taxon>Streptosporangiales</taxon>
        <taxon>Thermomonosporaceae</taxon>
        <taxon>Actinomadura</taxon>
    </lineage>
</organism>
<comment type="subcellular location">
    <subcellularLocation>
        <location evidence="1">Cell membrane</location>
        <topology evidence="1">Multi-pass membrane protein</topology>
    </subcellularLocation>
</comment>
<dbReference type="PANTHER" id="PTHR30086">
    <property type="entry name" value="ARGININE EXPORTER PROTEIN ARGO"/>
    <property type="match status" value="1"/>
</dbReference>
<evidence type="ECO:0000256" key="4">
    <source>
        <dbReference type="ARBA" id="ARBA00022989"/>
    </source>
</evidence>
<dbReference type="Pfam" id="PF01810">
    <property type="entry name" value="LysE"/>
    <property type="match status" value="1"/>
</dbReference>
<feature type="non-terminal residue" evidence="7">
    <location>
        <position position="1"/>
    </location>
</feature>
<keyword evidence="5 6" id="KW-0472">Membrane</keyword>
<dbReference type="PANTHER" id="PTHR30086:SF20">
    <property type="entry name" value="ARGININE EXPORTER PROTEIN ARGO-RELATED"/>
    <property type="match status" value="1"/>
</dbReference>
<dbReference type="EMBL" id="JBHTIR010004040">
    <property type="protein sequence ID" value="MFD0856269.1"/>
    <property type="molecule type" value="Genomic_DNA"/>
</dbReference>
<keyword evidence="8" id="KW-1185">Reference proteome</keyword>
<accession>A0ABW3CQK8</accession>
<evidence type="ECO:0000256" key="1">
    <source>
        <dbReference type="ARBA" id="ARBA00004651"/>
    </source>
</evidence>
<proteinExistence type="predicted"/>
<dbReference type="InterPro" id="IPR001123">
    <property type="entry name" value="LeuE-type"/>
</dbReference>
<feature type="transmembrane region" description="Helical" evidence="6">
    <location>
        <begin position="138"/>
        <end position="158"/>
    </location>
</feature>
<keyword evidence="3 6" id="KW-0812">Transmembrane</keyword>
<reference evidence="8" key="1">
    <citation type="journal article" date="2019" name="Int. J. Syst. Evol. Microbiol.">
        <title>The Global Catalogue of Microorganisms (GCM) 10K type strain sequencing project: providing services to taxonomists for standard genome sequencing and annotation.</title>
        <authorList>
            <consortium name="The Broad Institute Genomics Platform"/>
            <consortium name="The Broad Institute Genome Sequencing Center for Infectious Disease"/>
            <person name="Wu L."/>
            <person name="Ma J."/>
        </authorList>
    </citation>
    <scope>NUCLEOTIDE SEQUENCE [LARGE SCALE GENOMIC DNA]</scope>
    <source>
        <strain evidence="8">JCM 31696</strain>
    </source>
</reference>
<evidence type="ECO:0000313" key="8">
    <source>
        <dbReference type="Proteomes" id="UP001597083"/>
    </source>
</evidence>
<protein>
    <submittedName>
        <fullName evidence="7">LysE family transporter</fullName>
    </submittedName>
</protein>
<evidence type="ECO:0000313" key="7">
    <source>
        <dbReference type="EMBL" id="MFD0856269.1"/>
    </source>
</evidence>
<keyword evidence="4 6" id="KW-1133">Transmembrane helix</keyword>
<evidence type="ECO:0000256" key="5">
    <source>
        <dbReference type="ARBA" id="ARBA00023136"/>
    </source>
</evidence>
<evidence type="ECO:0000256" key="2">
    <source>
        <dbReference type="ARBA" id="ARBA00022475"/>
    </source>
</evidence>
<evidence type="ECO:0000256" key="6">
    <source>
        <dbReference type="SAM" id="Phobius"/>
    </source>
</evidence>